<dbReference type="InterPro" id="IPR025944">
    <property type="entry name" value="Sigma_54_int_dom_CS"/>
</dbReference>
<dbReference type="InterPro" id="IPR058031">
    <property type="entry name" value="AAA_lid_NorR"/>
</dbReference>
<keyword evidence="3" id="KW-0805">Transcription regulation</keyword>
<dbReference type="SUPFAM" id="SSF159800">
    <property type="entry name" value="PrpR receptor domain-like"/>
    <property type="match status" value="1"/>
</dbReference>
<dbReference type="InterPro" id="IPR000014">
    <property type="entry name" value="PAS"/>
</dbReference>
<sequence length="637" mass="69727">MQSLQTGPLPRICVIGYKGLTRIVHSVLPEYAGRADIEVIDEVFEQANLAARQRERDRRVDVFISAGANAAILKSTLSTPVAAIKVSGYDVLVALLKARQISERVGLVTYRDTGRELASVKALLKLQIDQLAYQTADEARDCFMSLAAAGHTVIVGSSVVVELAEQQGLHGILTYSATAVRLALDDALDLARVSRLEAARHERLNSVLQHLQEAVLATDEAGRITAVNPSMEQLLDCSAADALGKLLSSIAPPLSLKAVLESGQDEIGQVIEFNHQAFIANRIAIRERGGLAGAVLTLYDAKNIRQADTRLRVAARARKPVARYFFDQIAGTSPAFVRAKKLAQGYAATVSTVLLTGESGTGKELFAQAMHNASRRSGKPFVAINCAAFPEPLLESELFGYEEGAFTGSRKGGKAGLFEVAHTGTVFLDEIGDMPISLQTRLLRVLQEKEVVRLGSTDTIPVDVRIISATHQQLMTRVKLRQFREDLYYRLNILNLHLPALRDRAEDIPVLATLLLQAALLRLASPLRADTVIESIEPLLCRYAWPGNVRELENITERLAVFLSAYPDQSAIDHNELRMTLPELYDTGEDASDQTRILLTDQAIRDALAALKGNRHAAAQRLGISRTTLWRRLRAMA</sequence>
<evidence type="ECO:0000259" key="7">
    <source>
        <dbReference type="PROSITE" id="PS50112"/>
    </source>
</evidence>
<feature type="domain" description="PAS" evidence="7">
    <location>
        <begin position="200"/>
        <end position="274"/>
    </location>
</feature>
<dbReference type="InterPro" id="IPR012704">
    <property type="entry name" value="Sig_transdc_resp-reg_PrpR"/>
</dbReference>
<keyword evidence="9" id="KW-1185">Reference proteome</keyword>
<dbReference type="GO" id="GO:0005737">
    <property type="term" value="C:cytoplasm"/>
    <property type="evidence" value="ECO:0007669"/>
    <property type="project" value="InterPro"/>
</dbReference>
<dbReference type="SUPFAM" id="SSF46689">
    <property type="entry name" value="Homeodomain-like"/>
    <property type="match status" value="1"/>
</dbReference>
<dbReference type="InterPro" id="IPR003593">
    <property type="entry name" value="AAA+_ATPase"/>
</dbReference>
<evidence type="ECO:0000256" key="1">
    <source>
        <dbReference type="ARBA" id="ARBA00022741"/>
    </source>
</evidence>
<dbReference type="InterPro" id="IPR002078">
    <property type="entry name" value="Sigma_54_int"/>
</dbReference>
<evidence type="ECO:0000256" key="4">
    <source>
        <dbReference type="ARBA" id="ARBA00023125"/>
    </source>
</evidence>
<dbReference type="OrthoDB" id="9761705at2"/>
<dbReference type="Gene3D" id="3.40.50.300">
    <property type="entry name" value="P-loop containing nucleotide triphosphate hydrolases"/>
    <property type="match status" value="1"/>
</dbReference>
<keyword evidence="5" id="KW-0804">Transcription</keyword>
<dbReference type="GO" id="GO:0043565">
    <property type="term" value="F:sequence-specific DNA binding"/>
    <property type="evidence" value="ECO:0007669"/>
    <property type="project" value="InterPro"/>
</dbReference>
<evidence type="ECO:0000256" key="5">
    <source>
        <dbReference type="ARBA" id="ARBA00023163"/>
    </source>
</evidence>
<dbReference type="PRINTS" id="PR01590">
    <property type="entry name" value="HTHFIS"/>
</dbReference>
<keyword evidence="4" id="KW-0238">DNA-binding</keyword>
<dbReference type="Gene3D" id="3.30.450.20">
    <property type="entry name" value="PAS domain"/>
    <property type="match status" value="1"/>
</dbReference>
<dbReference type="RefSeq" id="WP_059752117.1">
    <property type="nucleotide sequence ID" value="NZ_LDUG01000015.1"/>
</dbReference>
<dbReference type="Pfam" id="PF25601">
    <property type="entry name" value="AAA_lid_14"/>
    <property type="match status" value="1"/>
</dbReference>
<dbReference type="InterPro" id="IPR027417">
    <property type="entry name" value="P-loop_NTPase"/>
</dbReference>
<dbReference type="Gene3D" id="3.40.50.10660">
    <property type="entry name" value="PrpR receptor domain-like"/>
    <property type="match status" value="1"/>
</dbReference>
<dbReference type="PROSITE" id="PS00675">
    <property type="entry name" value="SIGMA54_INTERACT_1"/>
    <property type="match status" value="1"/>
</dbReference>
<dbReference type="InterPro" id="IPR013767">
    <property type="entry name" value="PAS_fold"/>
</dbReference>
<dbReference type="InterPro" id="IPR010524">
    <property type="entry name" value="Sig_transdc_resp-reg_PrpR_N"/>
</dbReference>
<dbReference type="CDD" id="cd00009">
    <property type="entry name" value="AAA"/>
    <property type="match status" value="1"/>
</dbReference>
<dbReference type="InterPro" id="IPR002197">
    <property type="entry name" value="HTH_Fis"/>
</dbReference>
<accession>A0A106BS80</accession>
<dbReference type="InterPro" id="IPR025662">
    <property type="entry name" value="Sigma_54_int_dom_ATP-bd_1"/>
</dbReference>
<dbReference type="GO" id="GO:0000156">
    <property type="term" value="F:phosphorelay response regulator activity"/>
    <property type="evidence" value="ECO:0007669"/>
    <property type="project" value="InterPro"/>
</dbReference>
<dbReference type="PATRIC" id="fig|36861.3.peg.222"/>
<name>A0A106BS80_THIDE</name>
<dbReference type="Proteomes" id="UP000064243">
    <property type="component" value="Unassembled WGS sequence"/>
</dbReference>
<dbReference type="InterPro" id="IPR035965">
    <property type="entry name" value="PAS-like_dom_sf"/>
</dbReference>
<dbReference type="NCBIfam" id="TIGR00229">
    <property type="entry name" value="sensory_box"/>
    <property type="match status" value="1"/>
</dbReference>
<dbReference type="PANTHER" id="PTHR32071:SF81">
    <property type="entry name" value="PROPIONATE CATABOLISM OPERON REGULATORY PROTEIN"/>
    <property type="match status" value="1"/>
</dbReference>
<dbReference type="CDD" id="cd00130">
    <property type="entry name" value="PAS"/>
    <property type="match status" value="1"/>
</dbReference>
<dbReference type="FunFam" id="3.40.50.300:FF:000006">
    <property type="entry name" value="DNA-binding transcriptional regulator NtrC"/>
    <property type="match status" value="1"/>
</dbReference>
<dbReference type="Gene3D" id="1.10.8.60">
    <property type="match status" value="1"/>
</dbReference>
<protein>
    <recommendedName>
        <fullName evidence="10">Propionate catabolism operon regulatory protein PrpR</fullName>
    </recommendedName>
</protein>
<dbReference type="GO" id="GO:0006355">
    <property type="term" value="P:regulation of DNA-templated transcription"/>
    <property type="evidence" value="ECO:0007669"/>
    <property type="project" value="InterPro"/>
</dbReference>
<dbReference type="SMART" id="SM00382">
    <property type="entry name" value="AAA"/>
    <property type="match status" value="1"/>
</dbReference>
<dbReference type="Pfam" id="PF00989">
    <property type="entry name" value="PAS"/>
    <property type="match status" value="1"/>
</dbReference>
<reference evidence="8 9" key="1">
    <citation type="journal article" date="2015" name="Appl. Environ. Microbiol.">
        <title>Aerobic and Anaerobic Thiosulfate Oxidation by a Cold-Adapted, Subglacial Chemoautotroph.</title>
        <authorList>
            <person name="Harrold Z.R."/>
            <person name="Skidmore M.L."/>
            <person name="Hamilton T.L."/>
            <person name="Desch L."/>
            <person name="Amada K."/>
            <person name="van Gelder W."/>
            <person name="Glover K."/>
            <person name="Roden E.E."/>
            <person name="Boyd E.S."/>
        </authorList>
    </citation>
    <scope>NUCLEOTIDE SEQUENCE [LARGE SCALE GENOMIC DNA]</scope>
    <source>
        <strain evidence="8 9">RG</strain>
    </source>
</reference>
<dbReference type="PROSITE" id="PS00676">
    <property type="entry name" value="SIGMA54_INTERACT_2"/>
    <property type="match status" value="1"/>
</dbReference>
<dbReference type="Gene3D" id="3.40.50.2300">
    <property type="match status" value="1"/>
</dbReference>
<dbReference type="Gene3D" id="1.10.10.60">
    <property type="entry name" value="Homeodomain-like"/>
    <property type="match status" value="1"/>
</dbReference>
<proteinExistence type="predicted"/>
<dbReference type="InterPro" id="IPR009057">
    <property type="entry name" value="Homeodomain-like_sf"/>
</dbReference>
<dbReference type="SUPFAM" id="SSF55785">
    <property type="entry name" value="PYP-like sensor domain (PAS domain)"/>
    <property type="match status" value="1"/>
</dbReference>
<dbReference type="InterPro" id="IPR025943">
    <property type="entry name" value="Sigma_54_int_dom_ATP-bd_2"/>
</dbReference>
<dbReference type="SUPFAM" id="SSF52540">
    <property type="entry name" value="P-loop containing nucleoside triphosphate hydrolases"/>
    <property type="match status" value="1"/>
</dbReference>
<evidence type="ECO:0000313" key="9">
    <source>
        <dbReference type="Proteomes" id="UP000064243"/>
    </source>
</evidence>
<dbReference type="AlphaFoldDB" id="A0A106BS80"/>
<evidence type="ECO:0000259" key="6">
    <source>
        <dbReference type="PROSITE" id="PS50045"/>
    </source>
</evidence>
<dbReference type="NCBIfam" id="TIGR02329">
    <property type="entry name" value="propionate_PrpR"/>
    <property type="match status" value="1"/>
</dbReference>
<dbReference type="SMART" id="SM00091">
    <property type="entry name" value="PAS"/>
    <property type="match status" value="1"/>
</dbReference>
<feature type="domain" description="Sigma-54 factor interaction" evidence="6">
    <location>
        <begin position="329"/>
        <end position="561"/>
    </location>
</feature>
<dbReference type="GO" id="GO:0019629">
    <property type="term" value="P:propionate catabolic process, 2-methylcitrate cycle"/>
    <property type="evidence" value="ECO:0007669"/>
    <property type="project" value="InterPro"/>
</dbReference>
<evidence type="ECO:0000256" key="2">
    <source>
        <dbReference type="ARBA" id="ARBA00022840"/>
    </source>
</evidence>
<evidence type="ECO:0008006" key="10">
    <source>
        <dbReference type="Google" id="ProtNLM"/>
    </source>
</evidence>
<comment type="caution">
    <text evidence="8">The sequence shown here is derived from an EMBL/GenBank/DDBJ whole genome shotgun (WGS) entry which is preliminary data.</text>
</comment>
<dbReference type="Pfam" id="PF00158">
    <property type="entry name" value="Sigma54_activat"/>
    <property type="match status" value="1"/>
</dbReference>
<dbReference type="Pfam" id="PF02954">
    <property type="entry name" value="HTH_8"/>
    <property type="match status" value="1"/>
</dbReference>
<evidence type="ECO:0000256" key="3">
    <source>
        <dbReference type="ARBA" id="ARBA00023015"/>
    </source>
</evidence>
<dbReference type="EMBL" id="LDUG01000015">
    <property type="protein sequence ID" value="KVW97535.1"/>
    <property type="molecule type" value="Genomic_DNA"/>
</dbReference>
<evidence type="ECO:0000313" key="8">
    <source>
        <dbReference type="EMBL" id="KVW97535.1"/>
    </source>
</evidence>
<gene>
    <name evidence="8" type="ORF">ABW22_03855</name>
</gene>
<keyword evidence="2" id="KW-0067">ATP-binding</keyword>
<dbReference type="PROSITE" id="PS50112">
    <property type="entry name" value="PAS"/>
    <property type="match status" value="1"/>
</dbReference>
<dbReference type="PROSITE" id="PS00688">
    <property type="entry name" value="SIGMA54_INTERACT_3"/>
    <property type="match status" value="1"/>
</dbReference>
<dbReference type="GO" id="GO:0005524">
    <property type="term" value="F:ATP binding"/>
    <property type="evidence" value="ECO:0007669"/>
    <property type="project" value="UniProtKB-KW"/>
</dbReference>
<organism evidence="8 9">
    <name type="scientific">Thiobacillus denitrificans</name>
    <dbReference type="NCBI Taxonomy" id="36861"/>
    <lineage>
        <taxon>Bacteria</taxon>
        <taxon>Pseudomonadati</taxon>
        <taxon>Pseudomonadota</taxon>
        <taxon>Betaproteobacteria</taxon>
        <taxon>Nitrosomonadales</taxon>
        <taxon>Thiobacillaceae</taxon>
        <taxon>Thiobacillus</taxon>
    </lineage>
</organism>
<keyword evidence="1" id="KW-0547">Nucleotide-binding</keyword>
<dbReference type="PROSITE" id="PS50045">
    <property type="entry name" value="SIGMA54_INTERACT_4"/>
    <property type="match status" value="1"/>
</dbReference>
<dbReference type="PANTHER" id="PTHR32071">
    <property type="entry name" value="TRANSCRIPTIONAL REGULATORY PROTEIN"/>
    <property type="match status" value="1"/>
</dbReference>
<dbReference type="Pfam" id="PF06506">
    <property type="entry name" value="PrpR_N"/>
    <property type="match status" value="1"/>
</dbReference>